<evidence type="ECO:0000313" key="3">
    <source>
        <dbReference type="Proteomes" id="UP001044222"/>
    </source>
</evidence>
<proteinExistence type="predicted"/>
<protein>
    <submittedName>
        <fullName evidence="2">Uncharacterized protein</fullName>
    </submittedName>
</protein>
<evidence type="ECO:0000313" key="2">
    <source>
        <dbReference type="EMBL" id="KAG5845083.1"/>
    </source>
</evidence>
<dbReference type="AlphaFoldDB" id="A0A9D3RVV8"/>
<reference evidence="2" key="1">
    <citation type="submission" date="2021-01" db="EMBL/GenBank/DDBJ databases">
        <title>A chromosome-scale assembly of European eel, Anguilla anguilla.</title>
        <authorList>
            <person name="Henkel C."/>
            <person name="Jong-Raadsen S.A."/>
            <person name="Dufour S."/>
            <person name="Weltzien F.-A."/>
            <person name="Palstra A.P."/>
            <person name="Pelster B."/>
            <person name="Spaink H.P."/>
            <person name="Van Den Thillart G.E."/>
            <person name="Jansen H."/>
            <person name="Zahm M."/>
            <person name="Klopp C."/>
            <person name="Cedric C."/>
            <person name="Louis A."/>
            <person name="Berthelot C."/>
            <person name="Parey E."/>
            <person name="Roest Crollius H."/>
            <person name="Montfort J."/>
            <person name="Robinson-Rechavi M."/>
            <person name="Bucao C."/>
            <person name="Bouchez O."/>
            <person name="Gislard M."/>
            <person name="Lluch J."/>
            <person name="Milhes M."/>
            <person name="Lampietro C."/>
            <person name="Lopez Roques C."/>
            <person name="Donnadieu C."/>
            <person name="Braasch I."/>
            <person name="Desvignes T."/>
            <person name="Postlethwait J."/>
            <person name="Bobe J."/>
            <person name="Guiguen Y."/>
            <person name="Dirks R."/>
        </authorList>
    </citation>
    <scope>NUCLEOTIDE SEQUENCE</scope>
    <source>
        <strain evidence="2">Tag_6206</strain>
        <tissue evidence="2">Liver</tissue>
    </source>
</reference>
<keyword evidence="3" id="KW-1185">Reference proteome</keyword>
<sequence length="144" mass="16203">MEENCNREKDVGLGRGYIQSLSRRSEHTVRLSAPGPQPFGGARQVSWLEKGYKPPTPWQAACRSPFGLVDEAFSLRNLQQSIAYTVKTAAQRKALPEPRRSGRPAMRLPQRSATESSVRYIGTSFVGYGARPAYRPSYNTGWRW</sequence>
<comment type="caution">
    <text evidence="2">The sequence shown here is derived from an EMBL/GenBank/DDBJ whole genome shotgun (WGS) entry which is preliminary data.</text>
</comment>
<name>A0A9D3RVV8_ANGAN</name>
<accession>A0A9D3RVV8</accession>
<feature type="region of interest" description="Disordered" evidence="1">
    <location>
        <begin position="93"/>
        <end position="114"/>
    </location>
</feature>
<dbReference type="EMBL" id="JAFIRN010000007">
    <property type="protein sequence ID" value="KAG5845083.1"/>
    <property type="molecule type" value="Genomic_DNA"/>
</dbReference>
<evidence type="ECO:0000256" key="1">
    <source>
        <dbReference type="SAM" id="MobiDB-lite"/>
    </source>
</evidence>
<gene>
    <name evidence="2" type="ORF">ANANG_G00135100</name>
</gene>
<organism evidence="2 3">
    <name type="scientific">Anguilla anguilla</name>
    <name type="common">European freshwater eel</name>
    <name type="synonym">Muraena anguilla</name>
    <dbReference type="NCBI Taxonomy" id="7936"/>
    <lineage>
        <taxon>Eukaryota</taxon>
        <taxon>Metazoa</taxon>
        <taxon>Chordata</taxon>
        <taxon>Craniata</taxon>
        <taxon>Vertebrata</taxon>
        <taxon>Euteleostomi</taxon>
        <taxon>Actinopterygii</taxon>
        <taxon>Neopterygii</taxon>
        <taxon>Teleostei</taxon>
        <taxon>Anguilliformes</taxon>
        <taxon>Anguillidae</taxon>
        <taxon>Anguilla</taxon>
    </lineage>
</organism>
<dbReference type="Proteomes" id="UP001044222">
    <property type="component" value="Chromosome 7"/>
</dbReference>